<dbReference type="AlphaFoldDB" id="A0A2Z6QRD0"/>
<dbReference type="Proteomes" id="UP000615446">
    <property type="component" value="Unassembled WGS sequence"/>
</dbReference>
<comment type="caution">
    <text evidence="1">The sequence shown here is derived from an EMBL/GenBank/DDBJ whole genome shotgun (WGS) entry which is preliminary data.</text>
</comment>
<reference evidence="1 3" key="1">
    <citation type="submission" date="2017-11" db="EMBL/GenBank/DDBJ databases">
        <title>The genome of Rhizophagus clarus HR1 reveals common genetic basis of auxotrophy among arbuscular mycorrhizal fungi.</title>
        <authorList>
            <person name="Kobayashi Y."/>
        </authorList>
    </citation>
    <scope>NUCLEOTIDE SEQUENCE [LARGE SCALE GENOMIC DNA]</scope>
    <source>
        <strain evidence="1 3">HR1</strain>
    </source>
</reference>
<evidence type="ECO:0000313" key="3">
    <source>
        <dbReference type="Proteomes" id="UP000247702"/>
    </source>
</evidence>
<evidence type="ECO:0000313" key="2">
    <source>
        <dbReference type="EMBL" id="GES83012.1"/>
    </source>
</evidence>
<dbReference type="EMBL" id="BLAL01000066">
    <property type="protein sequence ID" value="GES83012.1"/>
    <property type="molecule type" value="Genomic_DNA"/>
</dbReference>
<accession>A0A2Z6QRD0</accession>
<evidence type="ECO:0000313" key="1">
    <source>
        <dbReference type="EMBL" id="GBB87584.1"/>
    </source>
</evidence>
<name>A0A2Z6QRD0_9GLOM</name>
<proteinExistence type="predicted"/>
<dbReference type="Proteomes" id="UP000247702">
    <property type="component" value="Unassembled WGS sequence"/>
</dbReference>
<organism evidence="1 3">
    <name type="scientific">Rhizophagus clarus</name>
    <dbReference type="NCBI Taxonomy" id="94130"/>
    <lineage>
        <taxon>Eukaryota</taxon>
        <taxon>Fungi</taxon>
        <taxon>Fungi incertae sedis</taxon>
        <taxon>Mucoromycota</taxon>
        <taxon>Glomeromycotina</taxon>
        <taxon>Glomeromycetes</taxon>
        <taxon>Glomerales</taxon>
        <taxon>Glomeraceae</taxon>
        <taxon>Rhizophagus</taxon>
    </lineage>
</organism>
<keyword evidence="3" id="KW-1185">Reference proteome</keyword>
<dbReference type="EMBL" id="BEXD01000453">
    <property type="protein sequence ID" value="GBB87584.1"/>
    <property type="molecule type" value="Genomic_DNA"/>
</dbReference>
<gene>
    <name evidence="2" type="ORF">RCL2_001018200</name>
    <name evidence="1" type="ORF">RclHR1_14050001</name>
</gene>
<sequence length="206" mass="24362">MATFLEQNRTCLKRRSALQVGPKDTVTRLTYRYNETRRREQINEQEWESIINDKNHMLIVVKKDEEKCFGVIQYEAMNKISDIIGSWSESFLLAFNSGVDERKQFVNFNTLYRELLKPTSNGLKKRVGAIAHNCSGMTIRDIHLLVQYKRYRNQIIHRGNWEPTEVQEKATRLLRSAHTLANEANLDQEYRESFAKAIKWLYNTTW</sequence>
<reference evidence="2" key="2">
    <citation type="submission" date="2019-10" db="EMBL/GenBank/DDBJ databases">
        <title>Conservation and host-specific expression of non-tandemly repeated heterogenous ribosome RNA gene in arbuscular mycorrhizal fungi.</title>
        <authorList>
            <person name="Maeda T."/>
            <person name="Kobayashi Y."/>
            <person name="Nakagawa T."/>
            <person name="Ezawa T."/>
            <person name="Yamaguchi K."/>
            <person name="Bino T."/>
            <person name="Nishimoto Y."/>
            <person name="Shigenobu S."/>
            <person name="Kawaguchi M."/>
        </authorList>
    </citation>
    <scope>NUCLEOTIDE SEQUENCE</scope>
    <source>
        <strain evidence="2">HR1</strain>
    </source>
</reference>
<protein>
    <submittedName>
        <fullName evidence="1">Uncharacterized protein</fullName>
    </submittedName>
</protein>